<reference evidence="2" key="1">
    <citation type="submission" date="2023-08" db="EMBL/GenBank/DDBJ databases">
        <title>First insite into the whole-genome sequence variations in clarithromycin resistant Helicobacter pylori clinical isolates in Russia.</title>
        <authorList>
            <person name="Starkova D.A."/>
            <person name="Svarval A.V."/>
            <person name="Polev D.E."/>
            <person name="Saitova A.T."/>
            <person name="Gladyshev N.S."/>
            <person name="Egorova S.A."/>
        </authorList>
    </citation>
    <scope>NUCLEOTIDE SEQUENCE</scope>
    <source>
        <strain evidence="2">HP96</strain>
    </source>
</reference>
<feature type="transmembrane region" description="Helical" evidence="1">
    <location>
        <begin position="7"/>
        <end position="23"/>
    </location>
</feature>
<dbReference type="AlphaFoldDB" id="A0AAW8XGD9"/>
<evidence type="ECO:0000256" key="1">
    <source>
        <dbReference type="SAM" id="Phobius"/>
    </source>
</evidence>
<sequence>MENQNPISLLGSFLFKALALFIFESLECFLKSFDAIIAYLSVTLLARFNKD</sequence>
<dbReference type="Proteomes" id="UP001262343">
    <property type="component" value="Unassembled WGS sequence"/>
</dbReference>
<dbReference type="RefSeq" id="WP_316469499.1">
    <property type="nucleotide sequence ID" value="NZ_JAVKQK010000002.1"/>
</dbReference>
<evidence type="ECO:0000313" key="2">
    <source>
        <dbReference type="EMBL" id="MDU9789439.1"/>
    </source>
</evidence>
<keyword evidence="1" id="KW-1133">Transmembrane helix</keyword>
<proteinExistence type="predicted"/>
<keyword evidence="1" id="KW-0472">Membrane</keyword>
<organism evidence="2 3">
    <name type="scientific">Helicobacter pylori</name>
    <name type="common">Campylobacter pylori</name>
    <dbReference type="NCBI Taxonomy" id="210"/>
    <lineage>
        <taxon>Bacteria</taxon>
        <taxon>Pseudomonadati</taxon>
        <taxon>Campylobacterota</taxon>
        <taxon>Epsilonproteobacteria</taxon>
        <taxon>Campylobacterales</taxon>
        <taxon>Helicobacteraceae</taxon>
        <taxon>Helicobacter</taxon>
    </lineage>
</organism>
<protein>
    <submittedName>
        <fullName evidence="2">Uncharacterized protein</fullName>
    </submittedName>
</protein>
<comment type="caution">
    <text evidence="2">The sequence shown here is derived from an EMBL/GenBank/DDBJ whole genome shotgun (WGS) entry which is preliminary data.</text>
</comment>
<keyword evidence="1" id="KW-0812">Transmembrane</keyword>
<gene>
    <name evidence="2" type="ORF">RGC53_01085</name>
</gene>
<name>A0AAW8XGD9_HELPX</name>
<accession>A0AAW8XGD9</accession>
<evidence type="ECO:0000313" key="3">
    <source>
        <dbReference type="Proteomes" id="UP001262343"/>
    </source>
</evidence>
<dbReference type="EMBL" id="JAVKQK010000002">
    <property type="protein sequence ID" value="MDU9789439.1"/>
    <property type="molecule type" value="Genomic_DNA"/>
</dbReference>